<gene>
    <name evidence="1" type="ORF">SAMN05661091_0934</name>
</gene>
<organism evidence="1 2">
    <name type="scientific">Paenibacillus uliginis N3/975</name>
    <dbReference type="NCBI Taxonomy" id="1313296"/>
    <lineage>
        <taxon>Bacteria</taxon>
        <taxon>Bacillati</taxon>
        <taxon>Bacillota</taxon>
        <taxon>Bacilli</taxon>
        <taxon>Bacillales</taxon>
        <taxon>Paenibacillaceae</taxon>
        <taxon>Paenibacillus</taxon>
    </lineage>
</organism>
<dbReference type="RefSeq" id="WP_208917972.1">
    <property type="nucleotide sequence ID" value="NZ_LT840184.1"/>
</dbReference>
<dbReference type="EMBL" id="LT840184">
    <property type="protein sequence ID" value="SMF73134.1"/>
    <property type="molecule type" value="Genomic_DNA"/>
</dbReference>
<dbReference type="Proteomes" id="UP000192940">
    <property type="component" value="Chromosome I"/>
</dbReference>
<evidence type="ECO:0000313" key="2">
    <source>
        <dbReference type="Proteomes" id="UP000192940"/>
    </source>
</evidence>
<protein>
    <submittedName>
        <fullName evidence="1">Uncharacterized protein</fullName>
    </submittedName>
</protein>
<dbReference type="STRING" id="1313296.SAMN05661091_0934"/>
<accession>A0A1X7GQA3</accession>
<reference evidence="2" key="1">
    <citation type="submission" date="2017-04" db="EMBL/GenBank/DDBJ databases">
        <authorList>
            <person name="Varghese N."/>
            <person name="Submissions S."/>
        </authorList>
    </citation>
    <scope>NUCLEOTIDE SEQUENCE [LARGE SCALE GENOMIC DNA]</scope>
    <source>
        <strain evidence="2">N3/975</strain>
    </source>
</reference>
<dbReference type="AlphaFoldDB" id="A0A1X7GQA3"/>
<evidence type="ECO:0000313" key="1">
    <source>
        <dbReference type="EMBL" id="SMF73134.1"/>
    </source>
</evidence>
<name>A0A1X7GQA3_9BACL</name>
<proteinExistence type="predicted"/>
<keyword evidence="2" id="KW-1185">Reference proteome</keyword>
<sequence>MNRDWQEDMEYCNRFDDGGQYLVWPEVLKHWLQQAATEKKRADKLDKAVKEAIEICEGMKDSDDPLEILEKVLIQMQLVVSLSRECEA</sequence>